<evidence type="ECO:0000313" key="6">
    <source>
        <dbReference type="Proteomes" id="UP000616346"/>
    </source>
</evidence>
<keyword evidence="5" id="KW-0675">Receptor</keyword>
<feature type="signal peptide" evidence="4">
    <location>
        <begin position="1"/>
        <end position="19"/>
    </location>
</feature>
<gene>
    <name evidence="5" type="ORF">H9626_08085</name>
</gene>
<organism evidence="5 6">
    <name type="scientific">Phocaeicola faecium</name>
    <dbReference type="NCBI Taxonomy" id="2762213"/>
    <lineage>
        <taxon>Bacteria</taxon>
        <taxon>Pseudomonadati</taxon>
        <taxon>Bacteroidota</taxon>
        <taxon>Bacteroidia</taxon>
        <taxon>Bacteroidales</taxon>
        <taxon>Bacteroidaceae</taxon>
        <taxon>Phocaeicola</taxon>
    </lineage>
</organism>
<keyword evidence="2" id="KW-0472">Membrane</keyword>
<dbReference type="SUPFAM" id="SSF56935">
    <property type="entry name" value="Porins"/>
    <property type="match status" value="1"/>
</dbReference>
<evidence type="ECO:0000256" key="4">
    <source>
        <dbReference type="SAM" id="SignalP"/>
    </source>
</evidence>
<evidence type="ECO:0000256" key="2">
    <source>
        <dbReference type="ARBA" id="ARBA00023136"/>
    </source>
</evidence>
<dbReference type="InterPro" id="IPR036942">
    <property type="entry name" value="Beta-barrel_TonB_sf"/>
</dbReference>
<sequence>MTRKVIIICAGICAATTLAAQEQAKDSTLNRTVVVENQYNPEVMDAFKVNILPKVEEPAVAKQEINYAAGIHPFAAWEVNPMKPFNPEMRQENAHRGYARISYGNRNNTDVKGSYLWDITKRDRLGVMASLYGMYGDISNLTGTQDWKSRFYRTDAALDYTHDFRKVSLKIGGDFASQVFNYMPASTDLNPDAPTTTGRQHYTLGEGYVRVASQKGQLPVEFALQSGFRSFNRKYDIYGLASGAEKIIHTSGFIAGNINEEQQVGVGLVMDNLMYDAALKNYTLVQLNPYYTIKNDDVSLRLGAHVDVQAGHDGGVNFAPDVKLAYTFADSYVIYVQALGGSRLNDFRTLNDMSPYWAQLSQLRTSSTPLDAGIGLKASPVSGLGFHLYGGYRITKNELFSLPEIESFALADATHYTYNFLLQDKAKVGYGGASISYAYKDWIDFTLQGTYYGWNTNSDNELLLALKPEFAVGFYARSRIMKDLHIALDYRYEGRKDIAGQSITDPINSLSVSAEYELLNRITVFARLNNLLNKNYITETGYPVQEFNVMAGISVRF</sequence>
<reference evidence="5 6" key="1">
    <citation type="submission" date="2020-08" db="EMBL/GenBank/DDBJ databases">
        <title>A Genomic Blueprint of the Chicken Gut Microbiome.</title>
        <authorList>
            <person name="Gilroy R."/>
            <person name="Ravi A."/>
            <person name="Getino M."/>
            <person name="Pursley I."/>
            <person name="Horton D.L."/>
            <person name="Alikhan N.-F."/>
            <person name="Baker D."/>
            <person name="Gharbi K."/>
            <person name="Hall N."/>
            <person name="Watson M."/>
            <person name="Adriaenssens E.M."/>
            <person name="Foster-Nyarko E."/>
            <person name="Jarju S."/>
            <person name="Secka A."/>
            <person name="Antonio M."/>
            <person name="Oren A."/>
            <person name="Chaudhuri R."/>
            <person name="La Ragione R.M."/>
            <person name="Hildebrand F."/>
            <person name="Pallen M.J."/>
        </authorList>
    </citation>
    <scope>NUCLEOTIDE SEQUENCE [LARGE SCALE GENOMIC DNA]</scope>
    <source>
        <strain evidence="5 6">Sa1YUN3</strain>
    </source>
</reference>
<keyword evidence="4" id="KW-0732">Signal</keyword>
<dbReference type="Gene3D" id="2.40.170.20">
    <property type="entry name" value="TonB-dependent receptor, beta-barrel domain"/>
    <property type="match status" value="1"/>
</dbReference>
<accession>A0ABR8VBN1</accession>
<feature type="chain" id="PRO_5046736593" evidence="4">
    <location>
        <begin position="20"/>
        <end position="557"/>
    </location>
</feature>
<dbReference type="RefSeq" id="WP_191710157.1">
    <property type="nucleotide sequence ID" value="NZ_JACSPQ010000006.1"/>
</dbReference>
<dbReference type="Proteomes" id="UP000616346">
    <property type="component" value="Unassembled WGS sequence"/>
</dbReference>
<protein>
    <submittedName>
        <fullName evidence="5">TonB-dependent receptor</fullName>
    </submittedName>
</protein>
<name>A0ABR8VBN1_9BACT</name>
<keyword evidence="3" id="KW-0998">Cell outer membrane</keyword>
<comment type="caution">
    <text evidence="5">The sequence shown here is derived from an EMBL/GenBank/DDBJ whole genome shotgun (WGS) entry which is preliminary data.</text>
</comment>
<comment type="subcellular location">
    <subcellularLocation>
        <location evidence="1">Cell outer membrane</location>
    </subcellularLocation>
</comment>
<keyword evidence="6" id="KW-1185">Reference proteome</keyword>
<evidence type="ECO:0000256" key="3">
    <source>
        <dbReference type="ARBA" id="ARBA00023237"/>
    </source>
</evidence>
<evidence type="ECO:0000256" key="1">
    <source>
        <dbReference type="ARBA" id="ARBA00004442"/>
    </source>
</evidence>
<proteinExistence type="predicted"/>
<dbReference type="EMBL" id="JACSPQ010000006">
    <property type="protein sequence ID" value="MBD8002173.1"/>
    <property type="molecule type" value="Genomic_DNA"/>
</dbReference>
<evidence type="ECO:0000313" key="5">
    <source>
        <dbReference type="EMBL" id="MBD8002173.1"/>
    </source>
</evidence>